<proteinExistence type="predicted"/>
<name>A0A0B1TNW6_OESDE</name>
<dbReference type="SUPFAM" id="SSF53822">
    <property type="entry name" value="Periplasmic binding protein-like I"/>
    <property type="match status" value="1"/>
</dbReference>
<feature type="non-terminal residue" evidence="1">
    <location>
        <position position="1"/>
    </location>
</feature>
<gene>
    <name evidence="1" type="ORF">OESDEN_01050</name>
</gene>
<evidence type="ECO:0000313" key="1">
    <source>
        <dbReference type="EMBL" id="KHJ98959.1"/>
    </source>
</evidence>
<evidence type="ECO:0000313" key="2">
    <source>
        <dbReference type="Proteomes" id="UP000053660"/>
    </source>
</evidence>
<reference evidence="1 2" key="1">
    <citation type="submission" date="2014-03" db="EMBL/GenBank/DDBJ databases">
        <title>Draft genome of the hookworm Oesophagostomum dentatum.</title>
        <authorList>
            <person name="Mitreva M."/>
        </authorList>
    </citation>
    <scope>NUCLEOTIDE SEQUENCE [LARGE SCALE GENOMIC DNA]</scope>
    <source>
        <strain evidence="1 2">OD-Hann</strain>
    </source>
</reference>
<dbReference type="Gene3D" id="3.40.50.2300">
    <property type="match status" value="2"/>
</dbReference>
<dbReference type="EMBL" id="KN549256">
    <property type="protein sequence ID" value="KHJ98959.1"/>
    <property type="molecule type" value="Genomic_DNA"/>
</dbReference>
<dbReference type="Proteomes" id="UP000053660">
    <property type="component" value="Unassembled WGS sequence"/>
</dbReference>
<organism evidence="1 2">
    <name type="scientific">Oesophagostomum dentatum</name>
    <name type="common">Nodular worm</name>
    <dbReference type="NCBI Taxonomy" id="61180"/>
    <lineage>
        <taxon>Eukaryota</taxon>
        <taxon>Metazoa</taxon>
        <taxon>Ecdysozoa</taxon>
        <taxon>Nematoda</taxon>
        <taxon>Chromadorea</taxon>
        <taxon>Rhabditida</taxon>
        <taxon>Rhabditina</taxon>
        <taxon>Rhabditomorpha</taxon>
        <taxon>Strongyloidea</taxon>
        <taxon>Strongylidae</taxon>
        <taxon>Oesophagostomum</taxon>
    </lineage>
</organism>
<evidence type="ECO:0008006" key="3">
    <source>
        <dbReference type="Google" id="ProtNLM"/>
    </source>
</evidence>
<dbReference type="OrthoDB" id="5984008at2759"/>
<sequence length="224" mass="25779">LWLLSIIKKLLSRYNQHPKQICFINEFVRGKRHPYNYWNLLASFRDGPQCSTINTLCVTAYFLASIVCCLSNLQVGILLEEVAHYYIREAILLTEQALHERGVAAFGACRFHPIFAYLNASDHEQIRAKVCELMEAGATVIIGPPQREFGQFIEPVCRELGVPFVKFHWDPVQEPATSEISGSSTVNLSPLSQFSLLLDKLLLHWKWDYFTFVYTNRDGKRFFS</sequence>
<dbReference type="InterPro" id="IPR028082">
    <property type="entry name" value="Peripla_BP_I"/>
</dbReference>
<dbReference type="AlphaFoldDB" id="A0A0B1TNW6"/>
<keyword evidence="2" id="KW-1185">Reference proteome</keyword>
<protein>
    <recommendedName>
        <fullName evidence="3">Receptor ligand binding region domain-containing protein</fullName>
    </recommendedName>
</protein>
<accession>A0A0B1TNW6</accession>